<dbReference type="EMBL" id="SMAJ01000004">
    <property type="protein sequence ID" value="TCT08852.1"/>
    <property type="molecule type" value="Genomic_DNA"/>
</dbReference>
<feature type="binding site" description="covalent" evidence="4">
    <location>
        <position position="53"/>
    </location>
    <ligand>
        <name>heme c</name>
        <dbReference type="ChEBI" id="CHEBI:61717"/>
        <label>1</label>
    </ligand>
</feature>
<feature type="binding site" description="covalent" evidence="4">
    <location>
        <position position="50"/>
    </location>
    <ligand>
        <name>heme c</name>
        <dbReference type="ChEBI" id="CHEBI:61717"/>
        <label>1</label>
    </ligand>
</feature>
<keyword evidence="3 5" id="KW-0408">Iron</keyword>
<dbReference type="SUPFAM" id="SSF46626">
    <property type="entry name" value="Cytochrome c"/>
    <property type="match status" value="2"/>
</dbReference>
<evidence type="ECO:0000256" key="4">
    <source>
        <dbReference type="PIRSR" id="PIRSR000005-1"/>
    </source>
</evidence>
<organism evidence="8 9">
    <name type="scientific">Paralcaligenes ureilyticus</name>
    <dbReference type="NCBI Taxonomy" id="627131"/>
    <lineage>
        <taxon>Bacteria</taxon>
        <taxon>Pseudomonadati</taxon>
        <taxon>Pseudomonadota</taxon>
        <taxon>Betaproteobacteria</taxon>
        <taxon>Burkholderiales</taxon>
        <taxon>Alcaligenaceae</taxon>
        <taxon>Paralcaligenes</taxon>
    </lineage>
</organism>
<proteinExistence type="predicted"/>
<dbReference type="GO" id="GO:0042597">
    <property type="term" value="C:periplasmic space"/>
    <property type="evidence" value="ECO:0007669"/>
    <property type="project" value="InterPro"/>
</dbReference>
<feature type="binding site" description="covalent" evidence="4">
    <location>
        <position position="158"/>
    </location>
    <ligand>
        <name>heme c</name>
        <dbReference type="ChEBI" id="CHEBI:61717"/>
        <label>2</label>
    </ligand>
</feature>
<dbReference type="OrthoDB" id="9773456at2"/>
<feature type="binding site" description="covalent" evidence="4">
    <location>
        <position position="155"/>
    </location>
    <ligand>
        <name>heme c</name>
        <dbReference type="ChEBI" id="CHEBI:61717"/>
        <label>2</label>
    </ligand>
</feature>
<sequence>MVNNFGFPHRWACCFLAAGLWISVPATRAESAKDVGQTIASSGASGIPACASCHGAKGEGMAAAGFPYLAGQGAAYLVLQLQGFASGERSNPIMAPIAKGLSAEQIKAVASYYSALPAPFNTKALSRLVDTYPQKDAVGAWLASRGDWGHDIPACFQCHGPGAVGVGEHFPALAGLSANYIQEQLIAWQEKKRAPGPQALMGDIAGRMSKVQISAVASYLSKLPESAPTAIEPKGAKQ</sequence>
<keyword evidence="6" id="KW-0732">Signal</keyword>
<dbReference type="PIRSF" id="PIRSF000005">
    <property type="entry name" value="Cytochrome_c4"/>
    <property type="match status" value="1"/>
</dbReference>
<dbReference type="PANTHER" id="PTHR33751">
    <property type="entry name" value="CBB3-TYPE CYTOCHROME C OXIDASE SUBUNIT FIXP"/>
    <property type="match status" value="1"/>
</dbReference>
<feature type="domain" description="Cytochrome c" evidence="7">
    <location>
        <begin position="31"/>
        <end position="117"/>
    </location>
</feature>
<dbReference type="InterPro" id="IPR036909">
    <property type="entry name" value="Cyt_c-like_dom_sf"/>
</dbReference>
<evidence type="ECO:0000256" key="1">
    <source>
        <dbReference type="ARBA" id="ARBA00022617"/>
    </source>
</evidence>
<keyword evidence="2 5" id="KW-0479">Metal-binding</keyword>
<dbReference type="Pfam" id="PF00034">
    <property type="entry name" value="Cytochrom_C"/>
    <property type="match status" value="2"/>
</dbReference>
<evidence type="ECO:0000313" key="8">
    <source>
        <dbReference type="EMBL" id="TCT08852.1"/>
    </source>
</evidence>
<evidence type="ECO:0000256" key="2">
    <source>
        <dbReference type="ARBA" id="ARBA00022723"/>
    </source>
</evidence>
<dbReference type="PANTHER" id="PTHR33751:SF11">
    <property type="entry name" value="BLL4483 PROTEIN"/>
    <property type="match status" value="1"/>
</dbReference>
<dbReference type="InterPro" id="IPR009056">
    <property type="entry name" value="Cyt_c-like_dom"/>
</dbReference>
<evidence type="ECO:0000256" key="5">
    <source>
        <dbReference type="PIRSR" id="PIRSR000005-2"/>
    </source>
</evidence>
<accession>A0A4R3M6Z5</accession>
<feature type="signal peptide" evidence="6">
    <location>
        <begin position="1"/>
        <end position="28"/>
    </location>
</feature>
<comment type="PTM">
    <text evidence="4">Binds 2 heme c groups covalently per subunit.</text>
</comment>
<dbReference type="InterPro" id="IPR050597">
    <property type="entry name" value="Cytochrome_c_Oxidase_Subunit"/>
</dbReference>
<evidence type="ECO:0000313" key="9">
    <source>
        <dbReference type="Proteomes" id="UP000295525"/>
    </source>
</evidence>
<feature type="binding site" description="axial binding residue" evidence="5">
    <location>
        <position position="201"/>
    </location>
    <ligand>
        <name>heme c</name>
        <dbReference type="ChEBI" id="CHEBI:61717"/>
        <label>2</label>
    </ligand>
    <ligandPart>
        <name>Fe</name>
        <dbReference type="ChEBI" id="CHEBI:18248"/>
    </ligandPart>
</feature>
<feature type="binding site" description="axial binding residue" evidence="5">
    <location>
        <position position="54"/>
    </location>
    <ligand>
        <name>heme c</name>
        <dbReference type="ChEBI" id="CHEBI:61717"/>
        <label>1</label>
    </ligand>
    <ligandPart>
        <name>Fe</name>
        <dbReference type="ChEBI" id="CHEBI:18248"/>
    </ligandPart>
</feature>
<reference evidence="8 9" key="1">
    <citation type="submission" date="2019-03" db="EMBL/GenBank/DDBJ databases">
        <title>Genomic Encyclopedia of Type Strains, Phase IV (KMG-IV): sequencing the most valuable type-strain genomes for metagenomic binning, comparative biology and taxonomic classification.</title>
        <authorList>
            <person name="Goeker M."/>
        </authorList>
    </citation>
    <scope>NUCLEOTIDE SEQUENCE [LARGE SCALE GENOMIC DNA]</scope>
    <source>
        <strain evidence="8 9">DSM 24591</strain>
    </source>
</reference>
<gene>
    <name evidence="8" type="ORF">EDC26_10410</name>
</gene>
<evidence type="ECO:0000256" key="6">
    <source>
        <dbReference type="SAM" id="SignalP"/>
    </source>
</evidence>
<dbReference type="PROSITE" id="PS51007">
    <property type="entry name" value="CYTC"/>
    <property type="match status" value="2"/>
</dbReference>
<name>A0A4R3M6Z5_9BURK</name>
<evidence type="ECO:0000256" key="3">
    <source>
        <dbReference type="ARBA" id="ARBA00023004"/>
    </source>
</evidence>
<feature type="binding site" description="axial binding residue" evidence="5">
    <location>
        <position position="159"/>
    </location>
    <ligand>
        <name>heme c</name>
        <dbReference type="ChEBI" id="CHEBI:61717"/>
        <label>2</label>
    </ligand>
    <ligandPart>
        <name>Fe</name>
        <dbReference type="ChEBI" id="CHEBI:18248"/>
    </ligandPart>
</feature>
<keyword evidence="1 4" id="KW-0349">Heme</keyword>
<dbReference type="GO" id="GO:0005506">
    <property type="term" value="F:iron ion binding"/>
    <property type="evidence" value="ECO:0007669"/>
    <property type="project" value="InterPro"/>
</dbReference>
<keyword evidence="9" id="KW-1185">Reference proteome</keyword>
<dbReference type="GO" id="GO:0009055">
    <property type="term" value="F:electron transfer activity"/>
    <property type="evidence" value="ECO:0007669"/>
    <property type="project" value="InterPro"/>
</dbReference>
<feature type="domain" description="Cytochrome c" evidence="7">
    <location>
        <begin position="134"/>
        <end position="224"/>
    </location>
</feature>
<dbReference type="Gene3D" id="1.10.760.10">
    <property type="entry name" value="Cytochrome c-like domain"/>
    <property type="match status" value="2"/>
</dbReference>
<dbReference type="AlphaFoldDB" id="A0A4R3M6Z5"/>
<feature type="chain" id="PRO_5020443648" evidence="6">
    <location>
        <begin position="29"/>
        <end position="238"/>
    </location>
</feature>
<feature type="binding site" description="axial binding residue" evidence="5">
    <location>
        <position position="94"/>
    </location>
    <ligand>
        <name>heme c</name>
        <dbReference type="ChEBI" id="CHEBI:61717"/>
        <label>1</label>
    </ligand>
    <ligandPart>
        <name>Fe</name>
        <dbReference type="ChEBI" id="CHEBI:18248"/>
    </ligandPart>
</feature>
<comment type="caution">
    <text evidence="8">The sequence shown here is derived from an EMBL/GenBank/DDBJ whole genome shotgun (WGS) entry which is preliminary data.</text>
</comment>
<dbReference type="Proteomes" id="UP000295525">
    <property type="component" value="Unassembled WGS sequence"/>
</dbReference>
<evidence type="ECO:0000259" key="7">
    <source>
        <dbReference type="PROSITE" id="PS51007"/>
    </source>
</evidence>
<dbReference type="GO" id="GO:0020037">
    <property type="term" value="F:heme binding"/>
    <property type="evidence" value="ECO:0007669"/>
    <property type="project" value="InterPro"/>
</dbReference>
<dbReference type="InterPro" id="IPR024167">
    <property type="entry name" value="Cytochrome_c4-like"/>
</dbReference>
<protein>
    <submittedName>
        <fullName evidence="8">Cytochrome c553</fullName>
    </submittedName>
</protein>